<protein>
    <submittedName>
        <fullName evidence="4">Uncharacterized protein</fullName>
    </submittedName>
</protein>
<accession>A0A813PKZ2</accession>
<feature type="chain" id="PRO_5036222585" evidence="3">
    <location>
        <begin position="33"/>
        <end position="193"/>
    </location>
</feature>
<dbReference type="EMBL" id="CAJOAY010000091">
    <property type="protein sequence ID" value="CAF3531571.1"/>
    <property type="molecule type" value="Genomic_DNA"/>
</dbReference>
<evidence type="ECO:0000313" key="4">
    <source>
        <dbReference type="EMBL" id="CAF0756863.1"/>
    </source>
</evidence>
<gene>
    <name evidence="5" type="ORF">OKA104_LOCUS3132</name>
    <name evidence="4" type="ORF">VCS650_LOCUS1580</name>
</gene>
<feature type="compositionally biased region" description="Pro residues" evidence="1">
    <location>
        <begin position="171"/>
        <end position="180"/>
    </location>
</feature>
<evidence type="ECO:0000313" key="6">
    <source>
        <dbReference type="Proteomes" id="UP000663891"/>
    </source>
</evidence>
<feature type="signal peptide" evidence="3">
    <location>
        <begin position="1"/>
        <end position="32"/>
    </location>
</feature>
<dbReference type="Proteomes" id="UP000663891">
    <property type="component" value="Unassembled WGS sequence"/>
</dbReference>
<evidence type="ECO:0000256" key="2">
    <source>
        <dbReference type="SAM" id="Phobius"/>
    </source>
</evidence>
<feature type="transmembrane region" description="Helical" evidence="2">
    <location>
        <begin position="89"/>
        <end position="112"/>
    </location>
</feature>
<feature type="region of interest" description="Disordered" evidence="1">
    <location>
        <begin position="166"/>
        <end position="193"/>
    </location>
</feature>
<comment type="caution">
    <text evidence="4">The sequence shown here is derived from an EMBL/GenBank/DDBJ whole genome shotgun (WGS) entry which is preliminary data.</text>
</comment>
<keyword evidence="3" id="KW-0732">Signal</keyword>
<proteinExistence type="predicted"/>
<keyword evidence="2" id="KW-0472">Membrane</keyword>
<keyword evidence="2" id="KW-1133">Transmembrane helix</keyword>
<organism evidence="4 6">
    <name type="scientific">Adineta steineri</name>
    <dbReference type="NCBI Taxonomy" id="433720"/>
    <lineage>
        <taxon>Eukaryota</taxon>
        <taxon>Metazoa</taxon>
        <taxon>Spiralia</taxon>
        <taxon>Gnathifera</taxon>
        <taxon>Rotifera</taxon>
        <taxon>Eurotatoria</taxon>
        <taxon>Bdelloidea</taxon>
        <taxon>Adinetida</taxon>
        <taxon>Adinetidae</taxon>
        <taxon>Adineta</taxon>
    </lineage>
</organism>
<evidence type="ECO:0000256" key="3">
    <source>
        <dbReference type="SAM" id="SignalP"/>
    </source>
</evidence>
<dbReference type="AlphaFoldDB" id="A0A813PKZ2"/>
<keyword evidence="2" id="KW-0812">Transmembrane</keyword>
<reference evidence="4" key="1">
    <citation type="submission" date="2021-02" db="EMBL/GenBank/DDBJ databases">
        <authorList>
            <person name="Nowell W R."/>
        </authorList>
    </citation>
    <scope>NUCLEOTIDE SEQUENCE</scope>
</reference>
<sequence length="193" mass="21949">MGKKIGRSSPRSPTVLFIFFVCMVQYAEITNAFVWCQYYVPNDSHNYIKQCPSTCCPLTMATRINTTCCTVKPVVEVVTTTTTRTIFGYSWWVLLLCAISIFIGLCVFFQMFKRRHAFKHWKHFNSITNPAAAFTIPTDDSKMAQACHYTVRNDVIVLEEYPPSYTTFEPEPSPASPPPLYTSADLPTNKISE</sequence>
<dbReference type="Proteomes" id="UP000663881">
    <property type="component" value="Unassembled WGS sequence"/>
</dbReference>
<dbReference type="EMBL" id="CAJNON010000007">
    <property type="protein sequence ID" value="CAF0756863.1"/>
    <property type="molecule type" value="Genomic_DNA"/>
</dbReference>
<name>A0A813PKZ2_9BILA</name>
<evidence type="ECO:0000313" key="5">
    <source>
        <dbReference type="EMBL" id="CAF3531571.1"/>
    </source>
</evidence>
<dbReference type="OrthoDB" id="10043696at2759"/>
<evidence type="ECO:0000256" key="1">
    <source>
        <dbReference type="SAM" id="MobiDB-lite"/>
    </source>
</evidence>